<evidence type="ECO:0000256" key="1">
    <source>
        <dbReference type="SAM" id="MobiDB-lite"/>
    </source>
</evidence>
<sequence>MPAACHLPLAGEDHATPQRSALQPRAGHLGAHLLRRILEQRHHRRIARIAHRIVARRQAGEIVRLVGVCALVDERARNAFVAGVHRQDQRRLARRIGEIRVRLEHQQQVDQIVASGHHRQRQRRIALGIADVGIGLMLQQILHVEIARMARQVVQRAAAGGGRFGVDDRAARRFDHRGDGLAVLLLDRLQEFVAFGLLLRGGGGDHGGGEAEGEQERAADHRRSLGQDLRAHR</sequence>
<keyword evidence="3" id="KW-1185">Reference proteome</keyword>
<feature type="compositionally biased region" description="Basic and acidic residues" evidence="1">
    <location>
        <begin position="214"/>
        <end position="225"/>
    </location>
</feature>
<accession>A0A2A2K2U8</accession>
<name>A0A2A2K2U8_9BILA</name>
<reference evidence="2 3" key="1">
    <citation type="journal article" date="2017" name="Curr. Biol.">
        <title>Genome architecture and evolution of a unichromosomal asexual nematode.</title>
        <authorList>
            <person name="Fradin H."/>
            <person name="Zegar C."/>
            <person name="Gutwein M."/>
            <person name="Lucas J."/>
            <person name="Kovtun M."/>
            <person name="Corcoran D."/>
            <person name="Baugh L.R."/>
            <person name="Kiontke K."/>
            <person name="Gunsalus K."/>
            <person name="Fitch D.H."/>
            <person name="Piano F."/>
        </authorList>
    </citation>
    <scope>NUCLEOTIDE SEQUENCE [LARGE SCALE GENOMIC DNA]</scope>
    <source>
        <strain evidence="2">PF1309</strain>
    </source>
</reference>
<gene>
    <name evidence="2" type="ORF">WR25_03575</name>
</gene>
<dbReference type="Proteomes" id="UP000218231">
    <property type="component" value="Unassembled WGS sequence"/>
</dbReference>
<feature type="region of interest" description="Disordered" evidence="1">
    <location>
        <begin position="204"/>
        <end position="233"/>
    </location>
</feature>
<protein>
    <submittedName>
        <fullName evidence="2">Uncharacterized protein</fullName>
    </submittedName>
</protein>
<evidence type="ECO:0000313" key="3">
    <source>
        <dbReference type="Proteomes" id="UP000218231"/>
    </source>
</evidence>
<evidence type="ECO:0000313" key="2">
    <source>
        <dbReference type="EMBL" id="PAV68210.1"/>
    </source>
</evidence>
<dbReference type="AlphaFoldDB" id="A0A2A2K2U8"/>
<organism evidence="2 3">
    <name type="scientific">Diploscapter pachys</name>
    <dbReference type="NCBI Taxonomy" id="2018661"/>
    <lineage>
        <taxon>Eukaryota</taxon>
        <taxon>Metazoa</taxon>
        <taxon>Ecdysozoa</taxon>
        <taxon>Nematoda</taxon>
        <taxon>Chromadorea</taxon>
        <taxon>Rhabditida</taxon>
        <taxon>Rhabditina</taxon>
        <taxon>Rhabditomorpha</taxon>
        <taxon>Rhabditoidea</taxon>
        <taxon>Rhabditidae</taxon>
        <taxon>Diploscapter</taxon>
    </lineage>
</organism>
<comment type="caution">
    <text evidence="2">The sequence shown here is derived from an EMBL/GenBank/DDBJ whole genome shotgun (WGS) entry which is preliminary data.</text>
</comment>
<proteinExistence type="predicted"/>
<dbReference type="EMBL" id="LIAE01009796">
    <property type="protein sequence ID" value="PAV68210.1"/>
    <property type="molecule type" value="Genomic_DNA"/>
</dbReference>